<reference evidence="4 6" key="1">
    <citation type="submission" date="2019-07" db="EMBL/GenBank/DDBJ databases">
        <title>Whole genome shotgun sequence of Halomonas pacifica NBRC 102220.</title>
        <authorList>
            <person name="Hosoyama A."/>
            <person name="Uohara A."/>
            <person name="Ohji S."/>
            <person name="Ichikawa N."/>
        </authorList>
    </citation>
    <scope>NUCLEOTIDE SEQUENCE [LARGE SCALE GENOMIC DNA]</scope>
    <source>
        <strain evidence="4 6">NBRC 102220</strain>
    </source>
</reference>
<gene>
    <name evidence="4" type="ORF">HPA02_01870</name>
    <name evidence="5" type="ORF">I7V36_10795</name>
</gene>
<evidence type="ECO:0000259" key="3">
    <source>
        <dbReference type="Pfam" id="PF01370"/>
    </source>
</evidence>
<evidence type="ECO:0000256" key="2">
    <source>
        <dbReference type="ARBA" id="ARBA00007637"/>
    </source>
</evidence>
<dbReference type="Proteomes" id="UP000321275">
    <property type="component" value="Unassembled WGS sequence"/>
</dbReference>
<feature type="domain" description="NAD-dependent epimerase/dehydratase" evidence="3">
    <location>
        <begin position="3"/>
        <end position="218"/>
    </location>
</feature>
<reference evidence="5 7" key="2">
    <citation type="submission" date="2020-12" db="EMBL/GenBank/DDBJ databases">
        <title>Draft genome sequence of Halomonas pacifica strain CARE-V15.</title>
        <authorList>
            <person name="Vignesh N."/>
            <person name="Thabitha A."/>
            <person name="Saravanan R."/>
            <person name="Manigandan V."/>
        </authorList>
    </citation>
    <scope>NUCLEOTIDE SEQUENCE [LARGE SCALE GENOMIC DNA]</scope>
    <source>
        <strain evidence="5 7">CARE-V15</strain>
    </source>
</reference>
<dbReference type="EMBL" id="JAEDAF010000009">
    <property type="protein sequence ID" value="MBH8580579.1"/>
    <property type="molecule type" value="Genomic_DNA"/>
</dbReference>
<dbReference type="AlphaFoldDB" id="A0A510X3B0"/>
<keyword evidence="6" id="KW-1185">Reference proteome</keyword>
<accession>A0A510X3B0</accession>
<proteinExistence type="inferred from homology"/>
<evidence type="ECO:0000313" key="5">
    <source>
        <dbReference type="EMBL" id="MBH8580579.1"/>
    </source>
</evidence>
<sequence length="308" mass="33565">MKILVTGASGFVGGQALGYLKACGKHEVIGCSRSGDHGLRVSPELSEGADWSGLLSNVDVVVHVAGLVHDPSASFEAYQRVNVRGTLALAEQAVEVGVRRFIFISSIGVNGYKTTDNAFTERDIPNPGNDYARSKWQAEQVLRDFAATSGLEVIIIRPPLVYGPQAPGNFGMLTRIVEKSLPLPLAGIDNRRSFVSVWNLADLIRCCIDHPEAPGQVFLVSDGEDVSTSDLLSKLGEASGSPVRLFRVPVWSLRLPATLLGKRGIYDRLFDSLRVDIHHAQMRLEWRPTLGLDEGLRRCFCSKDKAGQ</sequence>
<protein>
    <submittedName>
        <fullName evidence="4 5">Epimerase</fullName>
    </submittedName>
</protein>
<evidence type="ECO:0000313" key="7">
    <source>
        <dbReference type="Proteomes" id="UP000651738"/>
    </source>
</evidence>
<evidence type="ECO:0000313" key="6">
    <source>
        <dbReference type="Proteomes" id="UP000321275"/>
    </source>
</evidence>
<dbReference type="EMBL" id="BJUK01000002">
    <property type="protein sequence ID" value="GEK45904.1"/>
    <property type="molecule type" value="Genomic_DNA"/>
</dbReference>
<dbReference type="PANTHER" id="PTHR43000">
    <property type="entry name" value="DTDP-D-GLUCOSE 4,6-DEHYDRATASE-RELATED"/>
    <property type="match status" value="1"/>
</dbReference>
<dbReference type="Pfam" id="PF01370">
    <property type="entry name" value="Epimerase"/>
    <property type="match status" value="1"/>
</dbReference>
<dbReference type="Proteomes" id="UP000651738">
    <property type="component" value="Unassembled WGS sequence"/>
</dbReference>
<evidence type="ECO:0000256" key="1">
    <source>
        <dbReference type="ARBA" id="ARBA00005125"/>
    </source>
</evidence>
<dbReference type="InterPro" id="IPR036291">
    <property type="entry name" value="NAD(P)-bd_dom_sf"/>
</dbReference>
<comment type="pathway">
    <text evidence="1">Bacterial outer membrane biogenesis; LPS O-antigen biosynthesis.</text>
</comment>
<evidence type="ECO:0000313" key="4">
    <source>
        <dbReference type="EMBL" id="GEK45904.1"/>
    </source>
</evidence>
<dbReference type="SUPFAM" id="SSF51735">
    <property type="entry name" value="NAD(P)-binding Rossmann-fold domains"/>
    <property type="match status" value="1"/>
</dbReference>
<dbReference type="InterPro" id="IPR001509">
    <property type="entry name" value="Epimerase_deHydtase"/>
</dbReference>
<dbReference type="RefSeq" id="WP_198057823.1">
    <property type="nucleotide sequence ID" value="NZ_BJUK01000002.1"/>
</dbReference>
<comment type="caution">
    <text evidence="4">The sequence shown here is derived from an EMBL/GenBank/DDBJ whole genome shotgun (WGS) entry which is preliminary data.</text>
</comment>
<comment type="similarity">
    <text evidence="2">Belongs to the NAD(P)-dependent epimerase/dehydratase family.</text>
</comment>
<organism evidence="4 6">
    <name type="scientific">Bisbaumannia pacifica</name>
    <dbReference type="NCBI Taxonomy" id="77098"/>
    <lineage>
        <taxon>Bacteria</taxon>
        <taxon>Pseudomonadati</taxon>
        <taxon>Pseudomonadota</taxon>
        <taxon>Gammaproteobacteria</taxon>
        <taxon>Oceanospirillales</taxon>
        <taxon>Halomonadaceae</taxon>
        <taxon>Bisbaumannia</taxon>
    </lineage>
</organism>
<name>A0A510X3B0_9GAMM</name>
<dbReference type="Gene3D" id="3.40.50.720">
    <property type="entry name" value="NAD(P)-binding Rossmann-like Domain"/>
    <property type="match status" value="1"/>
</dbReference>